<evidence type="ECO:0000313" key="2">
    <source>
        <dbReference type="Proteomes" id="UP000595373"/>
    </source>
</evidence>
<dbReference type="SUPFAM" id="SSF53448">
    <property type="entry name" value="Nucleotide-diphospho-sugar transferases"/>
    <property type="match status" value="1"/>
</dbReference>
<dbReference type="EMBL" id="CP066558">
    <property type="protein sequence ID" value="QQF81865.1"/>
    <property type="molecule type" value="Genomic_DNA"/>
</dbReference>
<protein>
    <submittedName>
        <fullName evidence="1">Uncharacterized protein</fullName>
    </submittedName>
</protein>
<organism evidence="1 2">
    <name type="scientific">Histophilus somni</name>
    <name type="common">Haemophilus somnus</name>
    <dbReference type="NCBI Taxonomy" id="731"/>
    <lineage>
        <taxon>Bacteria</taxon>
        <taxon>Pseudomonadati</taxon>
        <taxon>Pseudomonadota</taxon>
        <taxon>Gammaproteobacteria</taxon>
        <taxon>Pasteurellales</taxon>
        <taxon>Pasteurellaceae</taxon>
        <taxon>Histophilus</taxon>
    </lineage>
</organism>
<gene>
    <name evidence="1" type="ORF">JFL49_07240</name>
</gene>
<dbReference type="Proteomes" id="UP000595373">
    <property type="component" value="Chromosome"/>
</dbReference>
<proteinExistence type="predicted"/>
<dbReference type="Gene3D" id="3.90.550.10">
    <property type="entry name" value="Spore Coat Polysaccharide Biosynthesis Protein SpsA, Chain A"/>
    <property type="match status" value="1"/>
</dbReference>
<dbReference type="InterPro" id="IPR010446">
    <property type="entry name" value="GalNAc_Trfase_b"/>
</dbReference>
<dbReference type="OrthoDB" id="276604at2"/>
<sequence>MRLRNEGEFLAQSIESWLPLLDELVIVYNNCQDNTGEIAEQYAKLYPNKIKTFHYLPIVYPQGSDNYKNLEPDNPHSLVNYYNFSLSQTTKKWAIKIDGDLILCAEKIPLLKQTYLDLKENYPNDVLPVSGINIIDHCGELYISYSSPYCGLYGDLCLFRVDEDSIFKKNKETEFLDISQRNMRKNIFAYYHLKFMKADFGIGNYELQQNKHSVYLPKTISFLFNLELIPLHKILSYTQMPNTTLSDFKLNRRRQYKLEAMQYLEQSYQLFSLALLEKELHNSQLLVKHQKREQLLYRRTYNRFKYFLRKLIKS</sequence>
<name>A0A9Q6YYQ2_HISSO</name>
<evidence type="ECO:0000313" key="1">
    <source>
        <dbReference type="EMBL" id="QQF81865.1"/>
    </source>
</evidence>
<dbReference type="RefSeq" id="WP_075293517.1">
    <property type="nucleotide sequence ID" value="NZ_CP018802.1"/>
</dbReference>
<dbReference type="InterPro" id="IPR029044">
    <property type="entry name" value="Nucleotide-diphossugar_trans"/>
</dbReference>
<keyword evidence="2" id="KW-1185">Reference proteome</keyword>
<dbReference type="AlphaFoldDB" id="A0A9Q6YYQ2"/>
<dbReference type="Pfam" id="PF06306">
    <property type="entry name" value="CgtA"/>
    <property type="match status" value="1"/>
</dbReference>
<accession>A0A9Q6YYQ2</accession>
<reference evidence="1 2" key="1">
    <citation type="submission" date="2020-12" db="EMBL/GenBank/DDBJ databases">
        <title>ASc-MMNZ-VFA-070.</title>
        <authorList>
            <person name="Schryvers A."/>
            <person name="Mostafa Nazari M."/>
            <person name="Farshchi Andisi V."/>
            <person name="Timsit E."/>
            <person name="Walter Morck D."/>
        </authorList>
    </citation>
    <scope>NUCLEOTIDE SEQUENCE [LARGE SCALE GENOMIC DNA]</scope>
    <source>
        <strain evidence="1 2">ASc-MMNZ-VFA-070</strain>
    </source>
</reference>